<dbReference type="PANTHER" id="PTHR43477:SF1">
    <property type="entry name" value="DIHYDROANTICAPSIN 7-DEHYDROGENASE"/>
    <property type="match status" value="1"/>
</dbReference>
<dbReference type="PRINTS" id="PR00080">
    <property type="entry name" value="SDRFAMILY"/>
</dbReference>
<sequence>MDTKASDTFSKDLFAHKVVVVTGATSGIGQAVAIAFAQKGAKVWALGLNSKETQYPQQLDIETVELDVTDEDKVAHFFENLNQLDVLFNGAGIGSTTEHELPMFKKVVDINLTAVFHISECAAPLLAKSSGGSIINVSSMYSIFGSQLTPAYASSKGAIDQLTKSHAIYLAKDHIRVNAVAPGWIDTPMIQQLKVLDGFTDGIMARTPLVRFGNPIEVANVVLFLASDAASWITGTIVNVDGGYSIV</sequence>
<gene>
    <name evidence="3" type="ORF">ACI2I3_01610</name>
</gene>
<dbReference type="InterPro" id="IPR051122">
    <property type="entry name" value="SDR_DHRS6-like"/>
</dbReference>
<proteinExistence type="inferred from homology"/>
<dbReference type="Pfam" id="PF13561">
    <property type="entry name" value="adh_short_C2"/>
    <property type="match status" value="1"/>
</dbReference>
<dbReference type="SUPFAM" id="SSF51735">
    <property type="entry name" value="NAD(P)-binding Rossmann-fold domains"/>
    <property type="match status" value="1"/>
</dbReference>
<dbReference type="EMBL" id="JBJDPD010000001">
    <property type="protein sequence ID" value="MFK4000032.1"/>
    <property type="molecule type" value="Genomic_DNA"/>
</dbReference>
<comment type="similarity">
    <text evidence="1">Belongs to the short-chain dehydrogenases/reductases (SDR) family.</text>
</comment>
<evidence type="ECO:0000313" key="4">
    <source>
        <dbReference type="Proteomes" id="UP001620234"/>
    </source>
</evidence>
<dbReference type="PROSITE" id="PS00061">
    <property type="entry name" value="ADH_SHORT"/>
    <property type="match status" value="1"/>
</dbReference>
<dbReference type="PANTHER" id="PTHR43477">
    <property type="entry name" value="DIHYDROANTICAPSIN 7-DEHYDROGENASE"/>
    <property type="match status" value="1"/>
</dbReference>
<protein>
    <submittedName>
        <fullName evidence="3">SDR family NAD(P)-dependent oxidoreductase</fullName>
        <ecNumber evidence="3">1.1.1.-</ecNumber>
    </submittedName>
</protein>
<dbReference type="InterPro" id="IPR020904">
    <property type="entry name" value="Sc_DH/Rdtase_CS"/>
</dbReference>
<comment type="caution">
    <text evidence="3">The sequence shown here is derived from an EMBL/GenBank/DDBJ whole genome shotgun (WGS) entry which is preliminary data.</text>
</comment>
<evidence type="ECO:0000256" key="2">
    <source>
        <dbReference type="ARBA" id="ARBA00023002"/>
    </source>
</evidence>
<dbReference type="Proteomes" id="UP001620234">
    <property type="component" value="Unassembled WGS sequence"/>
</dbReference>
<evidence type="ECO:0000256" key="1">
    <source>
        <dbReference type="ARBA" id="ARBA00006484"/>
    </source>
</evidence>
<dbReference type="InterPro" id="IPR002347">
    <property type="entry name" value="SDR_fam"/>
</dbReference>
<organism evidence="3 4">
    <name type="scientific">Psychrobacter namhaensis</name>
    <dbReference type="NCBI Taxonomy" id="292734"/>
    <lineage>
        <taxon>Bacteria</taxon>
        <taxon>Pseudomonadati</taxon>
        <taxon>Pseudomonadota</taxon>
        <taxon>Gammaproteobacteria</taxon>
        <taxon>Moraxellales</taxon>
        <taxon>Moraxellaceae</taxon>
        <taxon>Psychrobacter</taxon>
    </lineage>
</organism>
<dbReference type="RefSeq" id="WP_404671761.1">
    <property type="nucleotide sequence ID" value="NZ_JBJDPD010000001.1"/>
</dbReference>
<dbReference type="GO" id="GO:0016491">
    <property type="term" value="F:oxidoreductase activity"/>
    <property type="evidence" value="ECO:0007669"/>
    <property type="project" value="UniProtKB-KW"/>
</dbReference>
<dbReference type="CDD" id="cd05233">
    <property type="entry name" value="SDR_c"/>
    <property type="match status" value="1"/>
</dbReference>
<dbReference type="InterPro" id="IPR036291">
    <property type="entry name" value="NAD(P)-bd_dom_sf"/>
</dbReference>
<keyword evidence="4" id="KW-1185">Reference proteome</keyword>
<keyword evidence="2 3" id="KW-0560">Oxidoreductase</keyword>
<dbReference type="EC" id="1.1.1.-" evidence="3"/>
<dbReference type="PRINTS" id="PR00081">
    <property type="entry name" value="GDHRDH"/>
</dbReference>
<dbReference type="Gene3D" id="3.40.50.720">
    <property type="entry name" value="NAD(P)-binding Rossmann-like Domain"/>
    <property type="match status" value="1"/>
</dbReference>
<name>A0ABW8L562_9GAMM</name>
<reference evidence="3 4" key="1">
    <citation type="submission" date="2024-11" db="EMBL/GenBank/DDBJ databases">
        <title>The Natural Products Discovery Center: Release of the First 8490 Sequenced Strains for Exploring Actinobacteria Biosynthetic Diversity.</title>
        <authorList>
            <person name="Kalkreuter E."/>
            <person name="Kautsar S.A."/>
            <person name="Yang D."/>
            <person name="Bader C.D."/>
            <person name="Teijaro C.N."/>
            <person name="Fluegel L."/>
            <person name="Davis C.M."/>
            <person name="Simpson J.R."/>
            <person name="Lauterbach L."/>
            <person name="Steele A.D."/>
            <person name="Gui C."/>
            <person name="Meng S."/>
            <person name="Li G."/>
            <person name="Viehrig K."/>
            <person name="Ye F."/>
            <person name="Su P."/>
            <person name="Kiefer A.F."/>
            <person name="Nichols A."/>
            <person name="Cepeda A.J."/>
            <person name="Yan W."/>
            <person name="Fan B."/>
            <person name="Jiang Y."/>
            <person name="Adhikari A."/>
            <person name="Zheng C.-J."/>
            <person name="Schuster L."/>
            <person name="Cowan T.M."/>
            <person name="Smanski M.J."/>
            <person name="Chevrette M.G."/>
            <person name="De Carvalho L.P.S."/>
            <person name="Shen B."/>
        </authorList>
    </citation>
    <scope>NUCLEOTIDE SEQUENCE [LARGE SCALE GENOMIC DNA]</scope>
    <source>
        <strain evidence="3 4">NPDC077433</strain>
    </source>
</reference>
<accession>A0ABW8L562</accession>
<evidence type="ECO:0000313" key="3">
    <source>
        <dbReference type="EMBL" id="MFK4000032.1"/>
    </source>
</evidence>